<feature type="non-terminal residue" evidence="1">
    <location>
        <position position="31"/>
    </location>
</feature>
<name>A0A5J4QCI5_9EUKA</name>
<organism evidence="1 2">
    <name type="scientific">Streblomastix strix</name>
    <dbReference type="NCBI Taxonomy" id="222440"/>
    <lineage>
        <taxon>Eukaryota</taxon>
        <taxon>Metamonada</taxon>
        <taxon>Preaxostyla</taxon>
        <taxon>Oxymonadida</taxon>
        <taxon>Streblomastigidae</taxon>
        <taxon>Streblomastix</taxon>
    </lineage>
</organism>
<protein>
    <submittedName>
        <fullName evidence="1">Uncharacterized protein</fullName>
    </submittedName>
</protein>
<dbReference type="EMBL" id="SNRW01046237">
    <property type="protein sequence ID" value="KAA6318431.1"/>
    <property type="molecule type" value="Genomic_DNA"/>
</dbReference>
<reference evidence="1 2" key="1">
    <citation type="submission" date="2019-03" db="EMBL/GenBank/DDBJ databases">
        <title>Single cell metagenomics reveals metabolic interactions within the superorganism composed of flagellate Streblomastix strix and complex community of Bacteroidetes bacteria on its surface.</title>
        <authorList>
            <person name="Treitli S.C."/>
            <person name="Kolisko M."/>
            <person name="Husnik F."/>
            <person name="Keeling P."/>
            <person name="Hampl V."/>
        </authorList>
    </citation>
    <scope>NUCLEOTIDE SEQUENCE [LARGE SCALE GENOMIC DNA]</scope>
    <source>
        <strain evidence="1">ST1C</strain>
    </source>
</reference>
<dbReference type="Proteomes" id="UP000324800">
    <property type="component" value="Unassembled WGS sequence"/>
</dbReference>
<gene>
    <name evidence="1" type="ORF">EZS28_054949</name>
</gene>
<sequence length="31" mass="3824">MVIKYLTVFCKQDMRIREITYSTSLDQIWKL</sequence>
<comment type="caution">
    <text evidence="1">The sequence shown here is derived from an EMBL/GenBank/DDBJ whole genome shotgun (WGS) entry which is preliminary data.</text>
</comment>
<dbReference type="AlphaFoldDB" id="A0A5J4QCI5"/>
<evidence type="ECO:0000313" key="2">
    <source>
        <dbReference type="Proteomes" id="UP000324800"/>
    </source>
</evidence>
<accession>A0A5J4QCI5</accession>
<proteinExistence type="predicted"/>
<evidence type="ECO:0000313" key="1">
    <source>
        <dbReference type="EMBL" id="KAA6318431.1"/>
    </source>
</evidence>